<keyword evidence="2" id="KW-1185">Reference proteome</keyword>
<reference evidence="1 2" key="1">
    <citation type="submission" date="2021-03" db="EMBL/GenBank/DDBJ databases">
        <title>Genomic Encyclopedia of Type Strains, Phase IV (KMG-IV): sequencing the most valuable type-strain genomes for metagenomic binning, comparative biology and taxonomic classification.</title>
        <authorList>
            <person name="Goeker M."/>
        </authorList>
    </citation>
    <scope>NUCLEOTIDE SEQUENCE [LARGE SCALE GENOMIC DNA]</scope>
    <source>
        <strain evidence="1 2">DSM 24738</strain>
    </source>
</reference>
<dbReference type="EMBL" id="JAGGKT010000021">
    <property type="protein sequence ID" value="MBP1934427.1"/>
    <property type="molecule type" value="Genomic_DNA"/>
</dbReference>
<proteinExistence type="predicted"/>
<evidence type="ECO:0000313" key="1">
    <source>
        <dbReference type="EMBL" id="MBP1934427.1"/>
    </source>
</evidence>
<accession>A0ABS4GVY6</accession>
<sequence>MRIRTKRIRINDYLDLYQYAKEIGDLDWQQDILSKLQNRDVLVKEQVEALLTAQLWGKFDEINTKLLEIYGKMNNTLISYEFDRLQDQVWELKQERVNVSQKLRGIE</sequence>
<organism evidence="1 2">
    <name type="scientific">Ammoniphilus resinae</name>
    <dbReference type="NCBI Taxonomy" id="861532"/>
    <lineage>
        <taxon>Bacteria</taxon>
        <taxon>Bacillati</taxon>
        <taxon>Bacillota</taxon>
        <taxon>Bacilli</taxon>
        <taxon>Bacillales</taxon>
        <taxon>Paenibacillaceae</taxon>
        <taxon>Aneurinibacillus group</taxon>
        <taxon>Ammoniphilus</taxon>
    </lineage>
</organism>
<dbReference type="Proteomes" id="UP001519343">
    <property type="component" value="Unassembled WGS sequence"/>
</dbReference>
<name>A0ABS4GVY6_9BACL</name>
<dbReference type="RefSeq" id="WP_209812419.1">
    <property type="nucleotide sequence ID" value="NZ_JAGGKT010000021.1"/>
</dbReference>
<protein>
    <submittedName>
        <fullName evidence="1">Uncharacterized protein</fullName>
    </submittedName>
</protein>
<comment type="caution">
    <text evidence="1">The sequence shown here is derived from an EMBL/GenBank/DDBJ whole genome shotgun (WGS) entry which is preliminary data.</text>
</comment>
<evidence type="ECO:0000313" key="2">
    <source>
        <dbReference type="Proteomes" id="UP001519343"/>
    </source>
</evidence>
<gene>
    <name evidence="1" type="ORF">J2Z37_004447</name>
</gene>